<dbReference type="AlphaFoldDB" id="C1N834"/>
<keyword evidence="2 6" id="KW-0067">ATP-binding</keyword>
<feature type="binding site" evidence="6">
    <location>
        <begin position="233"/>
        <end position="237"/>
    </location>
    <ligand>
        <name>ATP</name>
        <dbReference type="ChEBI" id="CHEBI:30616"/>
    </ligand>
</feature>
<comment type="similarity">
    <text evidence="6">Belongs to the NnrD/CARKD family.</text>
</comment>
<protein>
    <recommendedName>
        <fullName evidence="6">ATP-dependent (S)-NAD(P)H-hydrate dehydratase</fullName>
        <ecNumber evidence="6">4.2.1.93</ecNumber>
    </recommendedName>
    <alternativeName>
        <fullName evidence="6">ATP-dependent NAD(P)HX dehydratase</fullName>
    </alternativeName>
</protein>
<dbReference type="HAMAP" id="MF_01965">
    <property type="entry name" value="NADHX_dehydratase"/>
    <property type="match status" value="1"/>
</dbReference>
<organism evidence="10">
    <name type="scientific">Micromonas pusilla (strain CCMP1545)</name>
    <name type="common">Picoplanktonic green alga</name>
    <dbReference type="NCBI Taxonomy" id="564608"/>
    <lineage>
        <taxon>Eukaryota</taxon>
        <taxon>Viridiplantae</taxon>
        <taxon>Chlorophyta</taxon>
        <taxon>Mamiellophyceae</taxon>
        <taxon>Mamiellales</taxon>
        <taxon>Mamiellaceae</taxon>
        <taxon>Micromonas</taxon>
    </lineage>
</organism>
<dbReference type="PANTHER" id="PTHR12592:SF0">
    <property type="entry name" value="ATP-DEPENDENT (S)-NAD(P)H-HYDRATE DEHYDRATASE"/>
    <property type="match status" value="1"/>
</dbReference>
<evidence type="ECO:0000256" key="3">
    <source>
        <dbReference type="ARBA" id="ARBA00022857"/>
    </source>
</evidence>
<dbReference type="PROSITE" id="PS01050">
    <property type="entry name" value="YJEF_C_2"/>
    <property type="match status" value="1"/>
</dbReference>
<evidence type="ECO:0000256" key="7">
    <source>
        <dbReference type="SAM" id="MobiDB-lite"/>
    </source>
</evidence>
<evidence type="ECO:0000256" key="1">
    <source>
        <dbReference type="ARBA" id="ARBA00022741"/>
    </source>
</evidence>
<evidence type="ECO:0000256" key="6">
    <source>
        <dbReference type="HAMAP-Rule" id="MF_03157"/>
    </source>
</evidence>
<keyword evidence="5 6" id="KW-0456">Lyase</keyword>
<evidence type="ECO:0000259" key="8">
    <source>
        <dbReference type="PROSITE" id="PS51383"/>
    </source>
</evidence>
<evidence type="ECO:0000256" key="2">
    <source>
        <dbReference type="ARBA" id="ARBA00022840"/>
    </source>
</evidence>
<dbReference type="Proteomes" id="UP000001876">
    <property type="component" value="Unassembled WGS sequence"/>
</dbReference>
<dbReference type="Gene3D" id="3.40.1190.20">
    <property type="match status" value="1"/>
</dbReference>
<dbReference type="GO" id="GO:0047453">
    <property type="term" value="F:ATP-dependent NAD(P)H-hydrate dehydratase activity"/>
    <property type="evidence" value="ECO:0007669"/>
    <property type="project" value="UniProtKB-UniRule"/>
</dbReference>
<keyword evidence="3" id="KW-0521">NADP</keyword>
<dbReference type="SUPFAM" id="SSF53613">
    <property type="entry name" value="Ribokinase-like"/>
    <property type="match status" value="1"/>
</dbReference>
<accession>C1N834</accession>
<feature type="compositionally biased region" description="Low complexity" evidence="7">
    <location>
        <begin position="13"/>
        <end position="40"/>
    </location>
</feature>
<proteinExistence type="inferred from homology"/>
<feature type="region of interest" description="Disordered" evidence="7">
    <location>
        <begin position="290"/>
        <end position="328"/>
    </location>
</feature>
<dbReference type="EMBL" id="GG663750">
    <property type="protein sequence ID" value="EEH51823.1"/>
    <property type="molecule type" value="Genomic_DNA"/>
</dbReference>
<comment type="catalytic activity">
    <reaction evidence="6">
        <text>(6S)-NADPHX + ATP = ADP + phosphate + NADPH + H(+)</text>
        <dbReference type="Rhea" id="RHEA:32231"/>
        <dbReference type="ChEBI" id="CHEBI:15378"/>
        <dbReference type="ChEBI" id="CHEBI:30616"/>
        <dbReference type="ChEBI" id="CHEBI:43474"/>
        <dbReference type="ChEBI" id="CHEBI:57783"/>
        <dbReference type="ChEBI" id="CHEBI:64076"/>
        <dbReference type="ChEBI" id="CHEBI:456216"/>
        <dbReference type="EC" id="4.2.1.93"/>
    </reaction>
</comment>
<dbReference type="OMA" id="ARCENEQ"/>
<comment type="catalytic activity">
    <reaction evidence="6">
        <text>(6S)-NADHX + ATP = ADP + phosphate + NADH + H(+)</text>
        <dbReference type="Rhea" id="RHEA:19017"/>
        <dbReference type="ChEBI" id="CHEBI:15378"/>
        <dbReference type="ChEBI" id="CHEBI:30616"/>
        <dbReference type="ChEBI" id="CHEBI:43474"/>
        <dbReference type="ChEBI" id="CHEBI:57945"/>
        <dbReference type="ChEBI" id="CHEBI:64074"/>
        <dbReference type="ChEBI" id="CHEBI:456216"/>
        <dbReference type="EC" id="4.2.1.93"/>
    </reaction>
</comment>
<dbReference type="Pfam" id="PF01256">
    <property type="entry name" value="Carb_kinase"/>
    <property type="match status" value="1"/>
</dbReference>
<feature type="binding site" evidence="6">
    <location>
        <begin position="193"/>
        <end position="199"/>
    </location>
    <ligand>
        <name>(6S)-NADPHX</name>
        <dbReference type="ChEBI" id="CHEBI:64076"/>
    </ligand>
</feature>
<dbReference type="InterPro" id="IPR017953">
    <property type="entry name" value="Carbohydrate_kinase_pred_CS"/>
</dbReference>
<keyword evidence="1 6" id="KW-0547">Nucleotide-binding</keyword>
<dbReference type="STRING" id="564608.C1N834"/>
<keyword evidence="6" id="KW-0597">Phosphoprotein</keyword>
<feature type="binding site" evidence="6">
    <location>
        <position position="264"/>
    </location>
    <ligand>
        <name>(6S)-NADPHX</name>
        <dbReference type="ChEBI" id="CHEBI:64076"/>
    </ligand>
</feature>
<feature type="domain" description="YjeF C-terminal" evidence="8">
    <location>
        <begin position="40"/>
        <end position="380"/>
    </location>
</feature>
<dbReference type="KEGG" id="mpp:MICPUCDRAFT_23275"/>
<dbReference type="GO" id="GO:0110051">
    <property type="term" value="P:metabolite repair"/>
    <property type="evidence" value="ECO:0007669"/>
    <property type="project" value="TreeGrafter"/>
</dbReference>
<evidence type="ECO:0000313" key="9">
    <source>
        <dbReference type="EMBL" id="EEH51823.1"/>
    </source>
</evidence>
<dbReference type="GeneID" id="9689452"/>
<dbReference type="eggNOG" id="KOG3974">
    <property type="taxonomic scope" value="Eukaryota"/>
</dbReference>
<dbReference type="GO" id="GO:0046496">
    <property type="term" value="P:nicotinamide nucleotide metabolic process"/>
    <property type="evidence" value="ECO:0007669"/>
    <property type="project" value="UniProtKB-UniRule"/>
</dbReference>
<dbReference type="RefSeq" id="XP_003064201.1">
    <property type="nucleotide sequence ID" value="XM_003064155.1"/>
</dbReference>
<evidence type="ECO:0000256" key="4">
    <source>
        <dbReference type="ARBA" id="ARBA00023027"/>
    </source>
</evidence>
<reference evidence="9 10" key="1">
    <citation type="journal article" date="2009" name="Science">
        <title>Green evolution and dynamic adaptations revealed by genomes of the marine picoeukaryotes Micromonas.</title>
        <authorList>
            <person name="Worden A.Z."/>
            <person name="Lee J.H."/>
            <person name="Mock T."/>
            <person name="Rouze P."/>
            <person name="Simmons M.P."/>
            <person name="Aerts A.L."/>
            <person name="Allen A.E."/>
            <person name="Cuvelier M.L."/>
            <person name="Derelle E."/>
            <person name="Everett M.V."/>
            <person name="Foulon E."/>
            <person name="Grimwood J."/>
            <person name="Gundlach H."/>
            <person name="Henrissat B."/>
            <person name="Napoli C."/>
            <person name="McDonald S.M."/>
            <person name="Parker M.S."/>
            <person name="Rombauts S."/>
            <person name="Salamov A."/>
            <person name="Von Dassow P."/>
            <person name="Badger J.H."/>
            <person name="Coutinho P.M."/>
            <person name="Demir E."/>
            <person name="Dubchak I."/>
            <person name="Gentemann C."/>
            <person name="Eikrem W."/>
            <person name="Gready J.E."/>
            <person name="John U."/>
            <person name="Lanier W."/>
            <person name="Lindquist E.A."/>
            <person name="Lucas S."/>
            <person name="Mayer K.F."/>
            <person name="Moreau H."/>
            <person name="Not F."/>
            <person name="Otillar R."/>
            <person name="Panaud O."/>
            <person name="Pangilinan J."/>
            <person name="Paulsen I."/>
            <person name="Piegu B."/>
            <person name="Poliakov A."/>
            <person name="Robbens S."/>
            <person name="Schmutz J."/>
            <person name="Toulza E."/>
            <person name="Wyss T."/>
            <person name="Zelensky A."/>
            <person name="Zhou K."/>
            <person name="Armbrust E.V."/>
            <person name="Bhattacharya D."/>
            <person name="Goodenough U.W."/>
            <person name="Van de Peer Y."/>
            <person name="Grigoriev I.V."/>
        </authorList>
    </citation>
    <scope>NUCLEOTIDE SEQUENCE [LARGE SCALE GENOMIC DNA]</scope>
    <source>
        <strain evidence="9 10">CCMP1545</strain>
    </source>
</reference>
<gene>
    <name evidence="9" type="ORF">MICPUCDRAFT_23275</name>
</gene>
<name>C1N834_MICPC</name>
<sequence>MRYSEFVASRGVASPPRASPTATAATDHAAAASSSSSDALPPSVAALVPTLSLARKKGACGVVGVLGGCAEYAGAPFFAAMAVGADMTHVFCSRGAAPVIKSYSPELIVHGHPTTIAAVADADEILSWMPRLSSLVVGPGMGRDRSMQLTAKLVVYHAMKSNLPIVFDADGLYMLTKEPELVRGYSRATLTPNVNELRRALVRYAPVPGDPEAWRRKAARALADELGVTVVSKGATDEIRSRCPVLTRTCDAPGMPRRCGGQGDVLAGAVATFLAWADSDPAAAETALRRLTDEGPPETGAGERSWHDDARARRSASARGDEAASPREMCDDDVGALNALCAHAACVVTRLAARRAFQEKKRSVLTTDVIPHLGGVMQTLFPV</sequence>
<comment type="cofactor">
    <cofactor evidence="6">
        <name>Mg(2+)</name>
        <dbReference type="ChEBI" id="CHEBI:18420"/>
    </cofactor>
</comment>
<keyword evidence="4 6" id="KW-0520">NAD</keyword>
<comment type="function">
    <text evidence="6">Catalyzes the dehydration of the S-form of NAD(P)HX at the expense of ATP, which is converted to ADP. Together with NAD(P)HX epimerase, which catalyzes the epimerization of the S- and R-forms, the enzyme allows the repair of both epimers of NAD(P)HX, a damaged form of NAD(P)H that is a result of enzymatic or heat-dependent hydration.</text>
</comment>
<feature type="binding site" evidence="6">
    <location>
        <begin position="254"/>
        <end position="263"/>
    </location>
    <ligand>
        <name>ATP</name>
        <dbReference type="ChEBI" id="CHEBI:30616"/>
    </ligand>
</feature>
<keyword evidence="10" id="KW-1185">Reference proteome</keyword>
<dbReference type="OrthoDB" id="498623at2759"/>
<feature type="binding site" evidence="6">
    <location>
        <position position="140"/>
    </location>
    <ligand>
        <name>(6S)-NADPHX</name>
        <dbReference type="ChEBI" id="CHEBI:64076"/>
    </ligand>
</feature>
<dbReference type="InterPro" id="IPR000631">
    <property type="entry name" value="CARKD"/>
</dbReference>
<dbReference type="InterPro" id="IPR029056">
    <property type="entry name" value="Ribokinase-like"/>
</dbReference>
<dbReference type="NCBIfam" id="TIGR00196">
    <property type="entry name" value="yjeF_cterm"/>
    <property type="match status" value="1"/>
</dbReference>
<dbReference type="GO" id="GO:0005524">
    <property type="term" value="F:ATP binding"/>
    <property type="evidence" value="ECO:0007669"/>
    <property type="project" value="UniProtKB-KW"/>
</dbReference>
<feature type="compositionally biased region" description="Basic and acidic residues" evidence="7">
    <location>
        <begin position="319"/>
        <end position="328"/>
    </location>
</feature>
<evidence type="ECO:0000256" key="5">
    <source>
        <dbReference type="ARBA" id="ARBA00023239"/>
    </source>
</evidence>
<dbReference type="PANTHER" id="PTHR12592">
    <property type="entry name" value="ATP-DEPENDENT (S)-NAD(P)H-HYDRATE DEHYDRATASE FAMILY MEMBER"/>
    <property type="match status" value="1"/>
</dbReference>
<feature type="region of interest" description="Disordered" evidence="7">
    <location>
        <begin position="1"/>
        <end position="40"/>
    </location>
</feature>
<evidence type="ECO:0000313" key="10">
    <source>
        <dbReference type="Proteomes" id="UP000001876"/>
    </source>
</evidence>
<dbReference type="CDD" id="cd01171">
    <property type="entry name" value="YXKO-related"/>
    <property type="match status" value="1"/>
</dbReference>
<dbReference type="EC" id="4.2.1.93" evidence="6"/>
<dbReference type="PROSITE" id="PS51383">
    <property type="entry name" value="YJEF_C_3"/>
    <property type="match status" value="1"/>
</dbReference>